<accession>A0A9X0CV14</accession>
<dbReference type="AlphaFoldDB" id="A0A9X0CV14"/>
<dbReference type="PANTHER" id="PTHR33393">
    <property type="entry name" value="POLYGLUTAMINE SYNTHESIS ACCESSORY PROTEIN RV0574C-RELATED"/>
    <property type="match status" value="1"/>
</dbReference>
<dbReference type="CDD" id="cd07381">
    <property type="entry name" value="MPP_CapA"/>
    <property type="match status" value="1"/>
</dbReference>
<gene>
    <name evidence="3" type="ORF">OS493_002046</name>
</gene>
<dbReference type="EMBL" id="MU826826">
    <property type="protein sequence ID" value="KAJ7375298.1"/>
    <property type="molecule type" value="Genomic_DNA"/>
</dbReference>
<dbReference type="SUPFAM" id="SSF56300">
    <property type="entry name" value="Metallo-dependent phosphatases"/>
    <property type="match status" value="1"/>
</dbReference>
<dbReference type="Pfam" id="PF09587">
    <property type="entry name" value="PGA_cap"/>
    <property type="match status" value="1"/>
</dbReference>
<dbReference type="InterPro" id="IPR019079">
    <property type="entry name" value="Capsule_synth_CapA"/>
</dbReference>
<dbReference type="OrthoDB" id="5947431at2759"/>
<dbReference type="InterPro" id="IPR052169">
    <property type="entry name" value="CW_Biosynth-Accessory"/>
</dbReference>
<keyword evidence="4" id="KW-1185">Reference proteome</keyword>
<proteinExistence type="inferred from homology"/>
<evidence type="ECO:0000256" key="1">
    <source>
        <dbReference type="ARBA" id="ARBA00005662"/>
    </source>
</evidence>
<comment type="similarity">
    <text evidence="1">Belongs to the CapA family.</text>
</comment>
<dbReference type="Gene3D" id="3.60.21.10">
    <property type="match status" value="1"/>
</dbReference>
<feature type="domain" description="Capsule synthesis protein CapA" evidence="2">
    <location>
        <begin position="7"/>
        <end position="210"/>
    </location>
</feature>
<organism evidence="3 4">
    <name type="scientific">Desmophyllum pertusum</name>
    <dbReference type="NCBI Taxonomy" id="174260"/>
    <lineage>
        <taxon>Eukaryota</taxon>
        <taxon>Metazoa</taxon>
        <taxon>Cnidaria</taxon>
        <taxon>Anthozoa</taxon>
        <taxon>Hexacorallia</taxon>
        <taxon>Scleractinia</taxon>
        <taxon>Caryophylliina</taxon>
        <taxon>Caryophylliidae</taxon>
        <taxon>Desmophyllum</taxon>
    </lineage>
</organism>
<name>A0A9X0CV14_9CNID</name>
<protein>
    <recommendedName>
        <fullName evidence="2">Capsule synthesis protein CapA domain-containing protein</fullName>
    </recommendedName>
</protein>
<dbReference type="SMART" id="SM00854">
    <property type="entry name" value="PGA_cap"/>
    <property type="match status" value="1"/>
</dbReference>
<dbReference type="PANTHER" id="PTHR33393:SF11">
    <property type="entry name" value="POLYGLUTAMINE SYNTHESIS ACCESSORY PROTEIN RV0574C-RELATED"/>
    <property type="match status" value="1"/>
</dbReference>
<reference evidence="3" key="1">
    <citation type="submission" date="2023-01" db="EMBL/GenBank/DDBJ databases">
        <title>Genome assembly of the deep-sea coral Lophelia pertusa.</title>
        <authorList>
            <person name="Herrera S."/>
            <person name="Cordes E."/>
        </authorList>
    </citation>
    <scope>NUCLEOTIDE SEQUENCE</scope>
    <source>
        <strain evidence="3">USNM1676648</strain>
        <tissue evidence="3">Polyp</tissue>
    </source>
</reference>
<sequence>MSPWCSSVIFPLPPEVYKYKGRKRVVLDSSPESVSSLSFAGFNAVTVANNHFNDFGGVGSNFTISVLRDAGMKYFGVSYGPYDSSQIPLVEKRKGLKIGFLGYCDMFSPHKTNCTEMRMMFNSGPAIYREDIAKRDVTSLKSKVDVVVVYIHWGRELLLNPAPYQLHITQHLVSLGVHVIIGSHSHVLQQHFYHDNKVVAISLGNFLFPPGRTAGGNNPIIYGGPGTTPNKQRIAAYEKLALGDTEFLKMSQLFRVKVSKNGVEHADYLPVKLGFDSVKKNIHLKPARKWIAVCSDEDELCQSMESLERAARIHKYV</sequence>
<evidence type="ECO:0000313" key="4">
    <source>
        <dbReference type="Proteomes" id="UP001163046"/>
    </source>
</evidence>
<evidence type="ECO:0000313" key="3">
    <source>
        <dbReference type="EMBL" id="KAJ7375298.1"/>
    </source>
</evidence>
<dbReference type="Proteomes" id="UP001163046">
    <property type="component" value="Unassembled WGS sequence"/>
</dbReference>
<evidence type="ECO:0000259" key="2">
    <source>
        <dbReference type="SMART" id="SM00854"/>
    </source>
</evidence>
<dbReference type="InterPro" id="IPR029052">
    <property type="entry name" value="Metallo-depent_PP-like"/>
</dbReference>
<comment type="caution">
    <text evidence="3">The sequence shown here is derived from an EMBL/GenBank/DDBJ whole genome shotgun (WGS) entry which is preliminary data.</text>
</comment>